<evidence type="ECO:0000256" key="1">
    <source>
        <dbReference type="ARBA" id="ARBA00000971"/>
    </source>
</evidence>
<evidence type="ECO:0000313" key="8">
    <source>
        <dbReference type="EMBL" id="KFC84755.1"/>
    </source>
</evidence>
<dbReference type="EC" id="5.2.1.8" evidence="2 4"/>
<comment type="caution">
    <text evidence="8">The sequence shown here is derived from an EMBL/GenBank/DDBJ whole genome shotgun (WGS) entry which is preliminary data.</text>
</comment>
<dbReference type="AlphaFoldDB" id="A0A085GM10"/>
<feature type="compositionally biased region" description="Basic and acidic residues" evidence="5">
    <location>
        <begin position="190"/>
        <end position="200"/>
    </location>
</feature>
<keyword evidence="4" id="KW-0413">Isomerase</keyword>
<sequence length="601" mass="65233">MMKHTLYVCIFLALANMRGAVAEDDTNNLSLLNKLREENLVQSELKPIFTSSANNEQDSTKELTKNIPANKVKSQNNPLTAQWYKQQLSELNNKNKKLQSEIIAVRKKLSAITNEPVPETLEAQARETARQLSDTQQALHKANEENARLSASVQQAEQDRAKLDAQIAKLASQQMQSASQATKQLADAQAMEKKVSDENSRLQAALKQATQDKTKLDAQIATLTAQQTQSLSQSAKQLADAQAAAKKAADESLRLQAEVKQAAQDKAKVEAQTATLSAQQAQMTKQLVEAQAAEKKASNENLRIQAVEKQAAQDKTKVEAQITALTAEKNQLAAQLAKQQADAQSGSKKWADEQAALTAELANVKKQLAEKPAADATTGIPSSEQVKTAISADSKAGRLAKRAYSLGYFIGLESEQELRKITAFTAEVDQKIVLKGLLDRFNHTPLLTDKEIEASLAVIDKEINDNATDKGNKNKVLNEQLMAKAAKMKNAVKAKSNFIYLIHKPGSVSKVASTDSIRLRIVEKLGDGTVIASEKDNNVIAAAVKDIPHTLQEVVVKLGIGGEATLYIPPKLAYGEKGVAGKIPPNSLSIMTIKVLGIKER</sequence>
<dbReference type="STRING" id="910964.GEAM_0629"/>
<evidence type="ECO:0000256" key="2">
    <source>
        <dbReference type="ARBA" id="ARBA00013194"/>
    </source>
</evidence>
<evidence type="ECO:0000256" key="3">
    <source>
        <dbReference type="ARBA" id="ARBA00023110"/>
    </source>
</evidence>
<dbReference type="GO" id="GO:0006457">
    <property type="term" value="P:protein folding"/>
    <property type="evidence" value="ECO:0007669"/>
    <property type="project" value="InterPro"/>
</dbReference>
<proteinExistence type="predicted"/>
<dbReference type="Gene3D" id="3.10.50.40">
    <property type="match status" value="1"/>
</dbReference>
<dbReference type="InterPro" id="IPR001179">
    <property type="entry name" value="PPIase_FKBP_dom"/>
</dbReference>
<dbReference type="Pfam" id="PF01346">
    <property type="entry name" value="FKBP_N"/>
    <property type="match status" value="1"/>
</dbReference>
<dbReference type="OrthoDB" id="6623070at2"/>
<keyword evidence="6" id="KW-0732">Signal</keyword>
<accession>A0A085GM10</accession>
<evidence type="ECO:0000256" key="4">
    <source>
        <dbReference type="PROSITE-ProRule" id="PRU00277"/>
    </source>
</evidence>
<dbReference type="eggNOG" id="COG1196">
    <property type="taxonomic scope" value="Bacteria"/>
</dbReference>
<keyword evidence="3 4" id="KW-0697">Rotamase</keyword>
<organism evidence="8 9">
    <name type="scientific">Ewingella americana (strain ATCC 33852 / DSM 4580 / CCUG 14506 / JCM 5911 / LMG 7869 / NCTC 12157 / CDC 1468-78)</name>
    <dbReference type="NCBI Taxonomy" id="910964"/>
    <lineage>
        <taxon>Bacteria</taxon>
        <taxon>Pseudomonadati</taxon>
        <taxon>Pseudomonadota</taxon>
        <taxon>Gammaproteobacteria</taxon>
        <taxon>Enterobacterales</taxon>
        <taxon>Yersiniaceae</taxon>
        <taxon>Ewingella</taxon>
    </lineage>
</organism>
<dbReference type="InterPro" id="IPR000774">
    <property type="entry name" value="PPIase_FKBP_N"/>
</dbReference>
<feature type="domain" description="PPIase FKBP-type" evidence="7">
    <location>
        <begin position="514"/>
        <end position="599"/>
    </location>
</feature>
<feature type="region of interest" description="Disordered" evidence="5">
    <location>
        <begin position="130"/>
        <end position="156"/>
    </location>
</feature>
<reference evidence="8 9" key="1">
    <citation type="submission" date="2014-05" db="EMBL/GenBank/DDBJ databases">
        <title>ATOL: Assembling a taxonomically balanced genome-scale reconstruction of the evolutionary history of the Enterobacteriaceae.</title>
        <authorList>
            <person name="Plunkett G.III."/>
            <person name="Neeno-Eckwall E.C."/>
            <person name="Glasner J.D."/>
            <person name="Perna N.T."/>
        </authorList>
    </citation>
    <scope>NUCLEOTIDE SEQUENCE [LARGE SCALE GENOMIC DNA]</scope>
    <source>
        <strain evidence="8 9">ATCC 33852</strain>
    </source>
</reference>
<dbReference type="RefSeq" id="WP_034788115.1">
    <property type="nucleotide sequence ID" value="NZ_JMPJ01000025.1"/>
</dbReference>
<dbReference type="InterPro" id="IPR046357">
    <property type="entry name" value="PPIase_dom_sf"/>
</dbReference>
<dbReference type="GO" id="GO:0003755">
    <property type="term" value="F:peptidyl-prolyl cis-trans isomerase activity"/>
    <property type="evidence" value="ECO:0007669"/>
    <property type="project" value="UniProtKB-KW"/>
</dbReference>
<evidence type="ECO:0000256" key="5">
    <source>
        <dbReference type="SAM" id="MobiDB-lite"/>
    </source>
</evidence>
<dbReference type="Pfam" id="PF00254">
    <property type="entry name" value="FKBP_C"/>
    <property type="match status" value="1"/>
</dbReference>
<evidence type="ECO:0000259" key="7">
    <source>
        <dbReference type="PROSITE" id="PS50059"/>
    </source>
</evidence>
<feature type="region of interest" description="Disordered" evidence="5">
    <location>
        <begin position="181"/>
        <end position="206"/>
    </location>
</feature>
<feature type="chain" id="PRO_5001791540" description="peptidylprolyl isomerase" evidence="6">
    <location>
        <begin position="23"/>
        <end position="601"/>
    </location>
</feature>
<protein>
    <recommendedName>
        <fullName evidence="2 4">peptidylprolyl isomerase</fullName>
        <ecNumber evidence="2 4">5.2.1.8</ecNumber>
    </recommendedName>
</protein>
<keyword evidence="9" id="KW-1185">Reference proteome</keyword>
<dbReference type="GeneID" id="78378974"/>
<gene>
    <name evidence="8" type="ORF">GEAM_0629</name>
</gene>
<dbReference type="InterPro" id="IPR036944">
    <property type="entry name" value="PPIase_FKBP_N_sf"/>
</dbReference>
<dbReference type="Proteomes" id="UP000028640">
    <property type="component" value="Unassembled WGS sequence"/>
</dbReference>
<dbReference type="PROSITE" id="PS50059">
    <property type="entry name" value="FKBP_PPIASE"/>
    <property type="match status" value="1"/>
</dbReference>
<dbReference type="EMBL" id="JMPJ01000025">
    <property type="protein sequence ID" value="KFC84755.1"/>
    <property type="molecule type" value="Genomic_DNA"/>
</dbReference>
<name>A0A085GM10_EWIA3</name>
<feature type="signal peptide" evidence="6">
    <location>
        <begin position="1"/>
        <end position="22"/>
    </location>
</feature>
<evidence type="ECO:0000256" key="6">
    <source>
        <dbReference type="SAM" id="SignalP"/>
    </source>
</evidence>
<dbReference type="Gene3D" id="1.10.287.460">
    <property type="entry name" value="Peptidyl-prolyl cis-trans isomerase, FKBP-type, N-terminal domain"/>
    <property type="match status" value="1"/>
</dbReference>
<dbReference type="SUPFAM" id="SSF54534">
    <property type="entry name" value="FKBP-like"/>
    <property type="match status" value="1"/>
</dbReference>
<evidence type="ECO:0000313" key="9">
    <source>
        <dbReference type="Proteomes" id="UP000028640"/>
    </source>
</evidence>
<comment type="catalytic activity">
    <reaction evidence="1 4">
        <text>[protein]-peptidylproline (omega=180) = [protein]-peptidylproline (omega=0)</text>
        <dbReference type="Rhea" id="RHEA:16237"/>
        <dbReference type="Rhea" id="RHEA-COMP:10747"/>
        <dbReference type="Rhea" id="RHEA-COMP:10748"/>
        <dbReference type="ChEBI" id="CHEBI:83833"/>
        <dbReference type="ChEBI" id="CHEBI:83834"/>
        <dbReference type="EC" id="5.2.1.8"/>
    </reaction>
</comment>